<sequence>MKNRSLYYHLHRKYSSVLNSWKKRIKIALDASRGIEYLHNNHVVPSIIHGRIKSANILLDATWTARVSDFELSFWCPESACDYRPMEAAAARSVGYIDPEYHDPNVLTPKSDVYGLGVVLLELLTGKRAIFKSGKDGDISLLSLVEVAVPAILAQDLVNILDPRVRLPNVNEALAVEIVAYTAIHCVSLEAQQRPTMAHVVLNLERALTITDCDSDNDPNDINRINSSEEGTTEVGPVTEILSNKNKVLDSAIWSRTPSPSNWGTSPVHSFASVVDTAIRSRTASDLGTSPPLCSFASLVGNIIGEGFQIFTLAELVAATNGFSLESKIGAGSFGVMYRGKLFDGSEVAIKRCEMWSKGTSSFMSELAFFSRLHHKHLVEVVGFCQEKDERLLVYEYLENGTLYDRLHDKRSNVLNSWKMRIKVALDASRGIQHLHRYAVPSIVHRDIKSSNIFLDATWRASARLCGFGLSLMSPEPDYNYRLMKALGTVGHIEYYGLNELTAKTDVHGLGVVLLELLTGKRPIFKHGEEGSTSLLNVVDFALPAILSGEFVKILDPRVGSPDVNEAEAVKLVIHTAIRCVSAQGERPTMAEIVVNLERAFAICDNSHDSI</sequence>
<protein>
    <submittedName>
        <fullName evidence="2">Serine/threonine-protein kinase-like protein CCR3</fullName>
    </submittedName>
</protein>
<dbReference type="OMA" id="CHENSHD"/>
<dbReference type="Gene3D" id="3.30.200.20">
    <property type="entry name" value="Phosphorylase Kinase, domain 1"/>
    <property type="match status" value="1"/>
</dbReference>
<dbReference type="Gene3D" id="1.10.510.10">
    <property type="entry name" value="Transferase(Phosphotransferase) domain 1"/>
    <property type="match status" value="2"/>
</dbReference>
<dbReference type="Proteomes" id="UP000075243">
    <property type="component" value="Chromosome 1"/>
</dbReference>
<evidence type="ECO:0000313" key="3">
    <source>
        <dbReference type="Proteomes" id="UP000075243"/>
    </source>
</evidence>
<dbReference type="GO" id="GO:0004672">
    <property type="term" value="F:protein kinase activity"/>
    <property type="evidence" value="ECO:0007669"/>
    <property type="project" value="InterPro"/>
</dbReference>
<dbReference type="InterPro" id="IPR001245">
    <property type="entry name" value="Ser-Thr/Tyr_kinase_cat_dom"/>
</dbReference>
<reference evidence="2 3" key="1">
    <citation type="journal article" date="2012" name="Nat. Biotechnol.">
        <title>Draft genome sequence of pigeonpea (Cajanus cajan), an orphan legume crop of resource-poor farmers.</title>
        <authorList>
            <person name="Varshney R.K."/>
            <person name="Chen W."/>
            <person name="Li Y."/>
            <person name="Bharti A.K."/>
            <person name="Saxena R.K."/>
            <person name="Schlueter J.A."/>
            <person name="Donoghue M.T."/>
            <person name="Azam S."/>
            <person name="Fan G."/>
            <person name="Whaley A.M."/>
            <person name="Farmer A.D."/>
            <person name="Sheridan J."/>
            <person name="Iwata A."/>
            <person name="Tuteja R."/>
            <person name="Penmetsa R.V."/>
            <person name="Wu W."/>
            <person name="Upadhyaya H.D."/>
            <person name="Yang S.P."/>
            <person name="Shah T."/>
            <person name="Saxena K.B."/>
            <person name="Michael T."/>
            <person name="McCombie W.R."/>
            <person name="Yang B."/>
            <person name="Zhang G."/>
            <person name="Yang H."/>
            <person name="Wang J."/>
            <person name="Spillane C."/>
            <person name="Cook D.R."/>
            <person name="May G.D."/>
            <person name="Xu X."/>
            <person name="Jackson S.A."/>
        </authorList>
    </citation>
    <scope>NUCLEOTIDE SEQUENCE [LARGE SCALE GENOMIC DNA]</scope>
    <source>
        <strain evidence="3">cv. Asha</strain>
    </source>
</reference>
<dbReference type="SMART" id="SM00220">
    <property type="entry name" value="S_TKc"/>
    <property type="match status" value="1"/>
</dbReference>
<dbReference type="InterPro" id="IPR008271">
    <property type="entry name" value="Ser/Thr_kinase_AS"/>
</dbReference>
<accession>A0A151U9A3</accession>
<dbReference type="EMBL" id="CM003603">
    <property type="protein sequence ID" value="KYP75877.1"/>
    <property type="molecule type" value="Genomic_DNA"/>
</dbReference>
<dbReference type="InterPro" id="IPR011009">
    <property type="entry name" value="Kinase-like_dom_sf"/>
</dbReference>
<dbReference type="AlphaFoldDB" id="A0A151U9A3"/>
<name>A0A151U9A3_CAJCA</name>
<dbReference type="InterPro" id="IPR000719">
    <property type="entry name" value="Prot_kinase_dom"/>
</dbReference>
<feature type="domain" description="Protein kinase" evidence="1">
    <location>
        <begin position="323"/>
        <end position="602"/>
    </location>
</feature>
<keyword evidence="3" id="KW-1185">Reference proteome</keyword>
<feature type="domain" description="Protein kinase" evidence="1">
    <location>
        <begin position="1"/>
        <end position="208"/>
    </location>
</feature>
<dbReference type="PROSITE" id="PS50011">
    <property type="entry name" value="PROTEIN_KINASE_DOM"/>
    <property type="match status" value="2"/>
</dbReference>
<dbReference type="SUPFAM" id="SSF56112">
    <property type="entry name" value="Protein kinase-like (PK-like)"/>
    <property type="match status" value="2"/>
</dbReference>
<dbReference type="PANTHER" id="PTHR46146:SF14">
    <property type="entry name" value="SERINE_THREONINE-KINASE CCR4-LIKE PROTEIN"/>
    <property type="match status" value="1"/>
</dbReference>
<evidence type="ECO:0000259" key="1">
    <source>
        <dbReference type="PROSITE" id="PS50011"/>
    </source>
</evidence>
<dbReference type="PROSITE" id="PS00108">
    <property type="entry name" value="PROTEIN_KINASE_ST"/>
    <property type="match status" value="1"/>
</dbReference>
<dbReference type="PANTHER" id="PTHR46146">
    <property type="entry name" value="SERINE/THREONINE-PROTEIN KINASE-LIKE PROTEIN CCR4"/>
    <property type="match status" value="1"/>
</dbReference>
<proteinExistence type="predicted"/>
<dbReference type="GO" id="GO:0005524">
    <property type="term" value="F:ATP binding"/>
    <property type="evidence" value="ECO:0007669"/>
    <property type="project" value="InterPro"/>
</dbReference>
<organism evidence="2 3">
    <name type="scientific">Cajanus cajan</name>
    <name type="common">Pigeon pea</name>
    <name type="synonym">Cajanus indicus</name>
    <dbReference type="NCBI Taxonomy" id="3821"/>
    <lineage>
        <taxon>Eukaryota</taxon>
        <taxon>Viridiplantae</taxon>
        <taxon>Streptophyta</taxon>
        <taxon>Embryophyta</taxon>
        <taxon>Tracheophyta</taxon>
        <taxon>Spermatophyta</taxon>
        <taxon>Magnoliopsida</taxon>
        <taxon>eudicotyledons</taxon>
        <taxon>Gunneridae</taxon>
        <taxon>Pentapetalae</taxon>
        <taxon>rosids</taxon>
        <taxon>fabids</taxon>
        <taxon>Fabales</taxon>
        <taxon>Fabaceae</taxon>
        <taxon>Papilionoideae</taxon>
        <taxon>50 kb inversion clade</taxon>
        <taxon>NPAAA clade</taxon>
        <taxon>indigoferoid/millettioid clade</taxon>
        <taxon>Phaseoleae</taxon>
        <taxon>Cajanus</taxon>
    </lineage>
</organism>
<dbReference type="Pfam" id="PF07714">
    <property type="entry name" value="PK_Tyr_Ser-Thr"/>
    <property type="match status" value="1"/>
</dbReference>
<dbReference type="Gramene" id="C.cajan_19516.t">
    <property type="protein sequence ID" value="C.cajan_19516.t"/>
    <property type="gene ID" value="C.cajan_19516"/>
</dbReference>
<evidence type="ECO:0000313" key="2">
    <source>
        <dbReference type="EMBL" id="KYP75877.1"/>
    </source>
</evidence>
<gene>
    <name evidence="2" type="ORF">KK1_020085</name>
</gene>
<dbReference type="Pfam" id="PF00069">
    <property type="entry name" value="Pkinase"/>
    <property type="match status" value="1"/>
</dbReference>